<dbReference type="SUPFAM" id="SSF53474">
    <property type="entry name" value="alpha/beta-Hydrolases"/>
    <property type="match status" value="1"/>
</dbReference>
<dbReference type="GO" id="GO:0006508">
    <property type="term" value="P:proteolysis"/>
    <property type="evidence" value="ECO:0007669"/>
    <property type="project" value="UniProtKB-KW"/>
</dbReference>
<evidence type="ECO:0000256" key="1">
    <source>
        <dbReference type="ARBA" id="ARBA00011079"/>
    </source>
</evidence>
<dbReference type="InterPro" id="IPR042269">
    <property type="entry name" value="Ser_carbopepase_S28_SKS"/>
</dbReference>
<dbReference type="GO" id="GO:0070008">
    <property type="term" value="F:serine-type exopeptidase activity"/>
    <property type="evidence" value="ECO:0007669"/>
    <property type="project" value="InterPro"/>
</dbReference>
<dbReference type="PANTHER" id="PTHR11010:SF11">
    <property type="entry name" value="THYMUS-SPECIFIC SERINE PROTEASE"/>
    <property type="match status" value="1"/>
</dbReference>
<keyword evidence="5" id="KW-0325">Glycoprotein</keyword>
<evidence type="ECO:0000313" key="8">
    <source>
        <dbReference type="Proteomes" id="UP000001514"/>
    </source>
</evidence>
<dbReference type="ESTHER" id="selml-d8sq37">
    <property type="family name" value="Prolylcarboxypeptidase"/>
</dbReference>
<dbReference type="eggNOG" id="KOG2182">
    <property type="taxonomic scope" value="Eukaryota"/>
</dbReference>
<dbReference type="Proteomes" id="UP000001514">
    <property type="component" value="Unassembled WGS sequence"/>
</dbReference>
<gene>
    <name evidence="7" type="ORF">SELMODRAFT_122090</name>
</gene>
<keyword evidence="4" id="KW-0378">Hydrolase</keyword>
<dbReference type="EMBL" id="GL377632">
    <property type="protein sequence ID" value="EFJ13517.1"/>
    <property type="molecule type" value="Genomic_DNA"/>
</dbReference>
<comment type="similarity">
    <text evidence="1">Belongs to the peptidase S28 family.</text>
</comment>
<organism evidence="8">
    <name type="scientific">Selaginella moellendorffii</name>
    <name type="common">Spikemoss</name>
    <dbReference type="NCBI Taxonomy" id="88036"/>
    <lineage>
        <taxon>Eukaryota</taxon>
        <taxon>Viridiplantae</taxon>
        <taxon>Streptophyta</taxon>
        <taxon>Embryophyta</taxon>
        <taxon>Tracheophyta</taxon>
        <taxon>Lycopodiopsida</taxon>
        <taxon>Selaginellales</taxon>
        <taxon>Selaginellaceae</taxon>
        <taxon>Selaginella</taxon>
    </lineage>
</organism>
<evidence type="ECO:0008006" key="9">
    <source>
        <dbReference type="Google" id="ProtNLM"/>
    </source>
</evidence>
<dbReference type="Gramene" id="EFJ13517">
    <property type="protein sequence ID" value="EFJ13517"/>
    <property type="gene ID" value="SELMODRAFT_122090"/>
</dbReference>
<dbReference type="Gene3D" id="3.40.50.1820">
    <property type="entry name" value="alpha/beta hydrolase"/>
    <property type="match status" value="1"/>
</dbReference>
<evidence type="ECO:0000256" key="5">
    <source>
        <dbReference type="ARBA" id="ARBA00023180"/>
    </source>
</evidence>
<proteinExistence type="inferred from homology"/>
<evidence type="ECO:0000256" key="2">
    <source>
        <dbReference type="ARBA" id="ARBA00022670"/>
    </source>
</evidence>
<feature type="signal peptide" evidence="6">
    <location>
        <begin position="1"/>
        <end position="19"/>
    </location>
</feature>
<dbReference type="KEGG" id="smo:SELMODRAFT_122090"/>
<evidence type="ECO:0000256" key="4">
    <source>
        <dbReference type="ARBA" id="ARBA00022801"/>
    </source>
</evidence>
<dbReference type="InterPro" id="IPR029058">
    <property type="entry name" value="AB_hydrolase_fold"/>
</dbReference>
<dbReference type="Pfam" id="PF05577">
    <property type="entry name" value="Peptidase_S28"/>
    <property type="match status" value="1"/>
</dbReference>
<dbReference type="GO" id="GO:0008239">
    <property type="term" value="F:dipeptidyl-peptidase activity"/>
    <property type="evidence" value="ECO:0000318"/>
    <property type="project" value="GO_Central"/>
</dbReference>
<dbReference type="OMA" id="WQYCSEW"/>
<keyword evidence="2" id="KW-0645">Protease</keyword>
<dbReference type="FunCoup" id="D8SQ32">
    <property type="interactions" value="2498"/>
</dbReference>
<dbReference type="FunFam" id="1.20.120.980:FF:000005">
    <property type="entry name" value="Clan SC, family S28, unassigned serine peptidase"/>
    <property type="match status" value="1"/>
</dbReference>
<dbReference type="HOGENOM" id="CLU_020959_4_1_1"/>
<name>D8SQ32_SELML</name>
<feature type="chain" id="PRO_5003122927" description="Serine protease EDA2" evidence="6">
    <location>
        <begin position="20"/>
        <end position="481"/>
    </location>
</feature>
<dbReference type="InterPro" id="IPR008758">
    <property type="entry name" value="Peptidase_S28"/>
</dbReference>
<accession>D8SQ32</accession>
<keyword evidence="8" id="KW-1185">Reference proteome</keyword>
<keyword evidence="3 6" id="KW-0732">Signal</keyword>
<dbReference type="PANTHER" id="PTHR11010">
    <property type="entry name" value="PROTEASE S28 PRO-X CARBOXYPEPTIDASE-RELATED"/>
    <property type="match status" value="1"/>
</dbReference>
<dbReference type="AlphaFoldDB" id="D8SQ32"/>
<evidence type="ECO:0000256" key="3">
    <source>
        <dbReference type="ARBA" id="ARBA00022729"/>
    </source>
</evidence>
<evidence type="ECO:0000256" key="6">
    <source>
        <dbReference type="SAM" id="SignalP"/>
    </source>
</evidence>
<protein>
    <recommendedName>
        <fullName evidence="9">Serine protease EDA2</fullName>
    </recommendedName>
</protein>
<dbReference type="Gene3D" id="1.20.120.980">
    <property type="entry name" value="Serine carboxypeptidase S28, SKS domain"/>
    <property type="match status" value="1"/>
</dbReference>
<sequence length="481" mass="53513">MEKIWCLGGILLLVSTCAGVSFHATLHRSDAVLTTDAHWYTQTLDHYATQDDRTFAQRYYEFTDYFDAPNGPVFLKICGEGTCVGIQNDYSAVLAKRFGAAIVSLEHRYYGQSSPFKSHATENLIYLSSKQALFDLAAFREYYQDLINHRTNSTSDNPWIVMGGSYSGALSAWFKLKFPHLAVGSVASSGVVQAIFKFTKFDEQARLFLVAESAGATCSAALRAVTRLAEQGLKENSVSTKALFNAEQLDVDGDFLYLLADAAAIAFQYGNPDILCSPLVAAYKRNEDLLAVYAKYVKDYYIDTFKSSINTYDQKHLKENLAAGDHSSDRLWWYQVCTEVAYFQAAPANNSIRSALVNVKYHLDLCSNVFENGTFPEVDNTNLYYGGNKIRGDKILFMNGSQDPWRHASKQTSSRNEPAYVIKCQNCAHCVDMRGCPQTPLQIGGNTSKCADPEAAQAGQQLIATYISRWLEDANGSVKYM</sequence>
<evidence type="ECO:0000313" key="7">
    <source>
        <dbReference type="EMBL" id="EFJ13517.1"/>
    </source>
</evidence>
<reference evidence="7 8" key="1">
    <citation type="journal article" date="2011" name="Science">
        <title>The Selaginella genome identifies genetic changes associated with the evolution of vascular plants.</title>
        <authorList>
            <person name="Banks J.A."/>
            <person name="Nishiyama T."/>
            <person name="Hasebe M."/>
            <person name="Bowman J.L."/>
            <person name="Gribskov M."/>
            <person name="dePamphilis C."/>
            <person name="Albert V.A."/>
            <person name="Aono N."/>
            <person name="Aoyama T."/>
            <person name="Ambrose B.A."/>
            <person name="Ashton N.W."/>
            <person name="Axtell M.J."/>
            <person name="Barker E."/>
            <person name="Barker M.S."/>
            <person name="Bennetzen J.L."/>
            <person name="Bonawitz N.D."/>
            <person name="Chapple C."/>
            <person name="Cheng C."/>
            <person name="Correa L.G."/>
            <person name="Dacre M."/>
            <person name="DeBarry J."/>
            <person name="Dreyer I."/>
            <person name="Elias M."/>
            <person name="Engstrom E.M."/>
            <person name="Estelle M."/>
            <person name="Feng L."/>
            <person name="Finet C."/>
            <person name="Floyd S.K."/>
            <person name="Frommer W.B."/>
            <person name="Fujita T."/>
            <person name="Gramzow L."/>
            <person name="Gutensohn M."/>
            <person name="Harholt J."/>
            <person name="Hattori M."/>
            <person name="Heyl A."/>
            <person name="Hirai T."/>
            <person name="Hiwatashi Y."/>
            <person name="Ishikawa M."/>
            <person name="Iwata M."/>
            <person name="Karol K.G."/>
            <person name="Koehler B."/>
            <person name="Kolukisaoglu U."/>
            <person name="Kubo M."/>
            <person name="Kurata T."/>
            <person name="Lalonde S."/>
            <person name="Li K."/>
            <person name="Li Y."/>
            <person name="Litt A."/>
            <person name="Lyons E."/>
            <person name="Manning G."/>
            <person name="Maruyama T."/>
            <person name="Michael T.P."/>
            <person name="Mikami K."/>
            <person name="Miyazaki S."/>
            <person name="Morinaga S."/>
            <person name="Murata T."/>
            <person name="Mueller-Roeber B."/>
            <person name="Nelson D.R."/>
            <person name="Obara M."/>
            <person name="Oguri Y."/>
            <person name="Olmstead R.G."/>
            <person name="Onodera N."/>
            <person name="Petersen B.L."/>
            <person name="Pils B."/>
            <person name="Prigge M."/>
            <person name="Rensing S.A."/>
            <person name="Riano-Pachon D.M."/>
            <person name="Roberts A.W."/>
            <person name="Sato Y."/>
            <person name="Scheller H.V."/>
            <person name="Schulz B."/>
            <person name="Schulz C."/>
            <person name="Shakirov E.V."/>
            <person name="Shibagaki N."/>
            <person name="Shinohara N."/>
            <person name="Shippen D.E."/>
            <person name="Soerensen I."/>
            <person name="Sotooka R."/>
            <person name="Sugimoto N."/>
            <person name="Sugita M."/>
            <person name="Sumikawa N."/>
            <person name="Tanurdzic M."/>
            <person name="Theissen G."/>
            <person name="Ulvskov P."/>
            <person name="Wakazuki S."/>
            <person name="Weng J.K."/>
            <person name="Willats W.W."/>
            <person name="Wipf D."/>
            <person name="Wolf P.G."/>
            <person name="Yang L."/>
            <person name="Zimmer A.D."/>
            <person name="Zhu Q."/>
            <person name="Mitros T."/>
            <person name="Hellsten U."/>
            <person name="Loque D."/>
            <person name="Otillar R."/>
            <person name="Salamov A."/>
            <person name="Schmutz J."/>
            <person name="Shapiro H."/>
            <person name="Lindquist E."/>
            <person name="Lucas S."/>
            <person name="Rokhsar D."/>
            <person name="Grigoriev I.V."/>
        </authorList>
    </citation>
    <scope>NUCLEOTIDE SEQUENCE [LARGE SCALE GENOMIC DNA]</scope>
</reference>
<dbReference type="InParanoid" id="D8SQ32"/>